<gene>
    <name evidence="2" type="ORF">Aru02nite_04950</name>
</gene>
<dbReference type="SUPFAM" id="SSF53850">
    <property type="entry name" value="Periplasmic binding protein-like II"/>
    <property type="match status" value="1"/>
</dbReference>
<keyword evidence="2" id="KW-0547">Nucleotide-binding</keyword>
<protein>
    <submittedName>
        <fullName evidence="2">ABC transporter ATP-binding protein</fullName>
    </submittedName>
</protein>
<name>A0A8J3N803_9ACTN</name>
<dbReference type="InterPro" id="IPR006059">
    <property type="entry name" value="SBP"/>
</dbReference>
<dbReference type="PROSITE" id="PS51318">
    <property type="entry name" value="TAT"/>
    <property type="match status" value="1"/>
</dbReference>
<keyword evidence="2" id="KW-0067">ATP-binding</keyword>
<feature type="chain" id="PRO_5038952509" evidence="1">
    <location>
        <begin position="24"/>
        <end position="427"/>
    </location>
</feature>
<dbReference type="EMBL" id="BOMB01000001">
    <property type="protein sequence ID" value="GID09606.1"/>
    <property type="molecule type" value="Genomic_DNA"/>
</dbReference>
<dbReference type="AlphaFoldDB" id="A0A8J3N803"/>
<comment type="caution">
    <text evidence="2">The sequence shown here is derived from an EMBL/GenBank/DDBJ whole genome shotgun (WGS) entry which is preliminary data.</text>
</comment>
<dbReference type="GO" id="GO:0005524">
    <property type="term" value="F:ATP binding"/>
    <property type="evidence" value="ECO:0007669"/>
    <property type="project" value="UniProtKB-KW"/>
</dbReference>
<dbReference type="InterPro" id="IPR050490">
    <property type="entry name" value="Bact_solute-bd_prot1"/>
</dbReference>
<dbReference type="RefSeq" id="WP_203654470.1">
    <property type="nucleotide sequence ID" value="NZ_BAAAZM010000010.1"/>
</dbReference>
<dbReference type="PANTHER" id="PTHR43649:SF30">
    <property type="entry name" value="ABC TRANSPORTER SUBSTRATE-BINDING PROTEIN"/>
    <property type="match status" value="1"/>
</dbReference>
<dbReference type="InterPro" id="IPR006311">
    <property type="entry name" value="TAT_signal"/>
</dbReference>
<evidence type="ECO:0000313" key="2">
    <source>
        <dbReference type="EMBL" id="GID09606.1"/>
    </source>
</evidence>
<accession>A0A8J3N803</accession>
<dbReference type="PANTHER" id="PTHR43649">
    <property type="entry name" value="ARABINOSE-BINDING PROTEIN-RELATED"/>
    <property type="match status" value="1"/>
</dbReference>
<proteinExistence type="predicted"/>
<organism evidence="2 3">
    <name type="scientific">Actinocatenispora rupis</name>
    <dbReference type="NCBI Taxonomy" id="519421"/>
    <lineage>
        <taxon>Bacteria</taxon>
        <taxon>Bacillati</taxon>
        <taxon>Actinomycetota</taxon>
        <taxon>Actinomycetes</taxon>
        <taxon>Micromonosporales</taxon>
        <taxon>Micromonosporaceae</taxon>
        <taxon>Actinocatenispora</taxon>
    </lineage>
</organism>
<feature type="signal peptide" evidence="1">
    <location>
        <begin position="1"/>
        <end position="23"/>
    </location>
</feature>
<evidence type="ECO:0000313" key="3">
    <source>
        <dbReference type="Proteomes" id="UP000612808"/>
    </source>
</evidence>
<sequence length="427" mass="45424">MVRLGRRRLLAGAFGMGAGALLAGCSDSAGLRATFYEGSAGVNRTLLRFFRRLAATSPELAVRPQYGPFNGYFDKLAVSFAGGSAADVVMLDPTHLADYAQRGALRPLADAVPRWIDPAGCRPDVLSGGSVAGTLYGVPDGQHTQALLVDTEAADRLVPAPDAATLTWAEYGRWAAEVHRASGGRRYGTEDAGGLDYAFAIWLRQRGRQLFDADGRLAFGRVDLADWLAYWQGLRRSGGAVPTSVSLGETARQLVTGTALAGFNYSNMRGVASQVKTTLAMRPMPLGRAGERPGAYQYLEPTTMLCVNRRSRYAERAVRIAAALVAAPSAAGQLGTVLGSPPSRSVFTRVRGAARGLDRTILDYDAMVLREGTASEYPASRPAGAYQLLSGKTCLLNRANESVGYGLVKPGEAAADFVRQARSILQT</sequence>
<evidence type="ECO:0000256" key="1">
    <source>
        <dbReference type="SAM" id="SignalP"/>
    </source>
</evidence>
<keyword evidence="3" id="KW-1185">Reference proteome</keyword>
<dbReference type="PROSITE" id="PS51257">
    <property type="entry name" value="PROKAR_LIPOPROTEIN"/>
    <property type="match status" value="1"/>
</dbReference>
<dbReference type="Pfam" id="PF13416">
    <property type="entry name" value="SBP_bac_8"/>
    <property type="match status" value="1"/>
</dbReference>
<dbReference type="Proteomes" id="UP000612808">
    <property type="component" value="Unassembled WGS sequence"/>
</dbReference>
<dbReference type="Gene3D" id="3.40.190.10">
    <property type="entry name" value="Periplasmic binding protein-like II"/>
    <property type="match status" value="2"/>
</dbReference>
<reference evidence="2" key="1">
    <citation type="submission" date="2021-01" db="EMBL/GenBank/DDBJ databases">
        <title>Whole genome shotgun sequence of Actinocatenispora rupis NBRC 107355.</title>
        <authorList>
            <person name="Komaki H."/>
            <person name="Tamura T."/>
        </authorList>
    </citation>
    <scope>NUCLEOTIDE SEQUENCE</scope>
    <source>
        <strain evidence="2">NBRC 107355</strain>
    </source>
</reference>
<keyword evidence="1" id="KW-0732">Signal</keyword>